<evidence type="ECO:0000259" key="1">
    <source>
        <dbReference type="Pfam" id="PF00561"/>
    </source>
</evidence>
<keyword evidence="3" id="KW-1185">Reference proteome</keyword>
<evidence type="ECO:0000313" key="2">
    <source>
        <dbReference type="EMBL" id="MCP2359288.1"/>
    </source>
</evidence>
<dbReference type="EMBL" id="JAMZEB010000002">
    <property type="protein sequence ID" value="MCP2359288.1"/>
    <property type="molecule type" value="Genomic_DNA"/>
</dbReference>
<dbReference type="Gene3D" id="3.40.50.1820">
    <property type="entry name" value="alpha/beta hydrolase"/>
    <property type="match status" value="1"/>
</dbReference>
<proteinExistence type="predicted"/>
<protein>
    <submittedName>
        <fullName evidence="2">Pimeloyl-ACP methyl ester carboxylesterase</fullName>
    </submittedName>
</protein>
<feature type="domain" description="AB hydrolase-1" evidence="1">
    <location>
        <begin position="50"/>
        <end position="177"/>
    </location>
</feature>
<comment type="caution">
    <text evidence="2">The sequence shown here is derived from an EMBL/GenBank/DDBJ whole genome shotgun (WGS) entry which is preliminary data.</text>
</comment>
<reference evidence="2" key="1">
    <citation type="submission" date="2022-06" db="EMBL/GenBank/DDBJ databases">
        <title>Sequencing the genomes of 1000 actinobacteria strains.</title>
        <authorList>
            <person name="Klenk H.-P."/>
        </authorList>
    </citation>
    <scope>NUCLEOTIDE SEQUENCE</scope>
    <source>
        <strain evidence="2">DSM 46694</strain>
    </source>
</reference>
<dbReference type="GO" id="GO:0003824">
    <property type="term" value="F:catalytic activity"/>
    <property type="evidence" value="ECO:0007669"/>
    <property type="project" value="UniProtKB-ARBA"/>
</dbReference>
<sequence>MTEPKTHTLEVPGATIAYDVREAGGSGEPPLLMIGSPMDATGFTTLAGLFQDRTVVTYDPRGVSRSRRTDGLTESTPELHADDLHRLIDAIGGGPVDVFASSGGAVNALALVARHPEQVRTLVAHEPPVAKVLPDRERVMAAIRHMRETYEREGFGPAMAMFISVTAHRGEFPADPKELPVQDPAMMGMPTQDDGSRDDPLLGQNLITCTHYEPDFEALRAASTRVVVGVGAESEGEMAHRGGEGVAEGLGAKPVTFPSNHGGFMGDEFGMPGQPEAFAVTLRQVLTA</sequence>
<dbReference type="RefSeq" id="WP_253746627.1">
    <property type="nucleotide sequence ID" value="NZ_BAABKA010000007.1"/>
</dbReference>
<dbReference type="InterPro" id="IPR000073">
    <property type="entry name" value="AB_hydrolase_1"/>
</dbReference>
<dbReference type="Proteomes" id="UP001139648">
    <property type="component" value="Unassembled WGS sequence"/>
</dbReference>
<dbReference type="Pfam" id="PF00561">
    <property type="entry name" value="Abhydrolase_1"/>
    <property type="match status" value="1"/>
</dbReference>
<accession>A0A9X2K3Q5</accession>
<gene>
    <name evidence="2" type="ORF">HD597_006308</name>
</gene>
<evidence type="ECO:0000313" key="3">
    <source>
        <dbReference type="Proteomes" id="UP001139648"/>
    </source>
</evidence>
<organism evidence="2 3">
    <name type="scientific">Nonomuraea thailandensis</name>
    <dbReference type="NCBI Taxonomy" id="1188745"/>
    <lineage>
        <taxon>Bacteria</taxon>
        <taxon>Bacillati</taxon>
        <taxon>Actinomycetota</taxon>
        <taxon>Actinomycetes</taxon>
        <taxon>Streptosporangiales</taxon>
        <taxon>Streptosporangiaceae</taxon>
        <taxon>Nonomuraea</taxon>
    </lineage>
</organism>
<dbReference type="AlphaFoldDB" id="A0A9X2K3Q5"/>
<dbReference type="SUPFAM" id="SSF53474">
    <property type="entry name" value="alpha/beta-Hydrolases"/>
    <property type="match status" value="1"/>
</dbReference>
<name>A0A9X2K3Q5_9ACTN</name>
<dbReference type="InterPro" id="IPR029058">
    <property type="entry name" value="AB_hydrolase_fold"/>
</dbReference>